<dbReference type="GO" id="GO:0046872">
    <property type="term" value="F:metal ion binding"/>
    <property type="evidence" value="ECO:0007669"/>
    <property type="project" value="UniProtKB-KW"/>
</dbReference>
<evidence type="ECO:0000313" key="14">
    <source>
        <dbReference type="Proteomes" id="UP000230750"/>
    </source>
</evidence>
<dbReference type="EMBL" id="MRZV01000417">
    <property type="protein sequence ID" value="PIK50525.1"/>
    <property type="molecule type" value="Genomic_DNA"/>
</dbReference>
<comment type="caution">
    <text evidence="13">The sequence shown here is derived from an EMBL/GenBank/DDBJ whole genome shotgun (WGS) entry which is preliminary data.</text>
</comment>
<evidence type="ECO:0000256" key="10">
    <source>
        <dbReference type="ARBA" id="ARBA00023136"/>
    </source>
</evidence>
<reference evidence="13 14" key="1">
    <citation type="journal article" date="2017" name="PLoS Biol.">
        <title>The sea cucumber genome provides insights into morphological evolution and visceral regeneration.</title>
        <authorList>
            <person name="Zhang X."/>
            <person name="Sun L."/>
            <person name="Yuan J."/>
            <person name="Sun Y."/>
            <person name="Gao Y."/>
            <person name="Zhang L."/>
            <person name="Li S."/>
            <person name="Dai H."/>
            <person name="Hamel J.F."/>
            <person name="Liu C."/>
            <person name="Yu Y."/>
            <person name="Liu S."/>
            <person name="Lin W."/>
            <person name="Guo K."/>
            <person name="Jin S."/>
            <person name="Xu P."/>
            <person name="Storey K.B."/>
            <person name="Huan P."/>
            <person name="Zhang T."/>
            <person name="Zhou Y."/>
            <person name="Zhang J."/>
            <person name="Lin C."/>
            <person name="Li X."/>
            <person name="Xing L."/>
            <person name="Huo D."/>
            <person name="Sun M."/>
            <person name="Wang L."/>
            <person name="Mercier A."/>
            <person name="Li F."/>
            <person name="Yang H."/>
            <person name="Xiang J."/>
        </authorList>
    </citation>
    <scope>NUCLEOTIDE SEQUENCE [LARGE SCALE GENOMIC DNA]</scope>
    <source>
        <strain evidence="13">Shaxun</strain>
        <tissue evidence="13">Muscle</tissue>
    </source>
</reference>
<name>A0A2G8KRD3_STIJA</name>
<keyword evidence="3" id="KW-0813">Transport</keyword>
<evidence type="ECO:0000256" key="4">
    <source>
        <dbReference type="ARBA" id="ARBA00022617"/>
    </source>
</evidence>
<organism evidence="13 14">
    <name type="scientific">Stichopus japonicus</name>
    <name type="common">Sea cucumber</name>
    <dbReference type="NCBI Taxonomy" id="307972"/>
    <lineage>
        <taxon>Eukaryota</taxon>
        <taxon>Metazoa</taxon>
        <taxon>Echinodermata</taxon>
        <taxon>Eleutherozoa</taxon>
        <taxon>Echinozoa</taxon>
        <taxon>Holothuroidea</taxon>
        <taxon>Aspidochirotacea</taxon>
        <taxon>Aspidochirotida</taxon>
        <taxon>Stichopodidae</taxon>
        <taxon>Apostichopus</taxon>
    </lineage>
</organism>
<sequence>MVVLTNKYFGGYAWDGSEKQFNLHPILMVAGFLFFYGNSVLLYKIGAGISVSKFKIKMAHFLLHLLAFVCAVVGLVAVFQYHNAQGFGNARSLHSWMASEQSSSTVVRQVAAFRARIKFSIDMKKATFLSPS</sequence>
<evidence type="ECO:0000256" key="2">
    <source>
        <dbReference type="ARBA" id="ARBA00004141"/>
    </source>
</evidence>
<dbReference type="PANTHER" id="PTHR10106:SF0">
    <property type="entry name" value="LD36721P"/>
    <property type="match status" value="1"/>
</dbReference>
<evidence type="ECO:0000256" key="5">
    <source>
        <dbReference type="ARBA" id="ARBA00022692"/>
    </source>
</evidence>
<keyword evidence="6" id="KW-0479">Metal-binding</keyword>
<dbReference type="Proteomes" id="UP000230750">
    <property type="component" value="Unassembled WGS sequence"/>
</dbReference>
<keyword evidence="4" id="KW-0349">Heme</keyword>
<keyword evidence="7" id="KW-0249">Electron transport</keyword>
<comment type="cofactor">
    <cofactor evidence="1">
        <name>heme b</name>
        <dbReference type="ChEBI" id="CHEBI:60344"/>
    </cofactor>
</comment>
<evidence type="ECO:0000256" key="6">
    <source>
        <dbReference type="ARBA" id="ARBA00022723"/>
    </source>
</evidence>
<dbReference type="AlphaFoldDB" id="A0A2G8KRD3"/>
<evidence type="ECO:0000256" key="11">
    <source>
        <dbReference type="SAM" id="Phobius"/>
    </source>
</evidence>
<dbReference type="GO" id="GO:0016491">
    <property type="term" value="F:oxidoreductase activity"/>
    <property type="evidence" value="ECO:0007669"/>
    <property type="project" value="InterPro"/>
</dbReference>
<evidence type="ECO:0000256" key="3">
    <source>
        <dbReference type="ARBA" id="ARBA00022448"/>
    </source>
</evidence>
<keyword evidence="9" id="KW-0408">Iron</keyword>
<evidence type="ECO:0000259" key="12">
    <source>
        <dbReference type="PROSITE" id="PS50939"/>
    </source>
</evidence>
<feature type="transmembrane region" description="Helical" evidence="11">
    <location>
        <begin position="61"/>
        <end position="81"/>
    </location>
</feature>
<evidence type="ECO:0000256" key="9">
    <source>
        <dbReference type="ARBA" id="ARBA00023004"/>
    </source>
</evidence>
<dbReference type="InterPro" id="IPR006593">
    <property type="entry name" value="Cyt_b561/ferric_Rdtase_TM"/>
</dbReference>
<gene>
    <name evidence="13" type="ORF">BSL78_12589</name>
</gene>
<dbReference type="PROSITE" id="PS50939">
    <property type="entry name" value="CYTOCHROME_B561"/>
    <property type="match status" value="1"/>
</dbReference>
<accession>A0A2G8KRD3</accession>
<proteinExistence type="predicted"/>
<keyword evidence="14" id="KW-1185">Reference proteome</keyword>
<dbReference type="STRING" id="307972.A0A2G8KRD3"/>
<protein>
    <submittedName>
        <fullName evidence="13">Putative cytochrome b ascorbate-dependent protein 3</fullName>
    </submittedName>
</protein>
<keyword evidence="5 11" id="KW-0812">Transmembrane</keyword>
<evidence type="ECO:0000256" key="1">
    <source>
        <dbReference type="ARBA" id="ARBA00001970"/>
    </source>
</evidence>
<dbReference type="GO" id="GO:0016020">
    <property type="term" value="C:membrane"/>
    <property type="evidence" value="ECO:0007669"/>
    <property type="project" value="UniProtKB-SubCell"/>
</dbReference>
<keyword evidence="8 11" id="KW-1133">Transmembrane helix</keyword>
<dbReference type="OrthoDB" id="907479at2759"/>
<evidence type="ECO:0000256" key="7">
    <source>
        <dbReference type="ARBA" id="ARBA00022982"/>
    </source>
</evidence>
<dbReference type="Pfam" id="PF03188">
    <property type="entry name" value="Cytochrom_B561"/>
    <property type="match status" value="1"/>
</dbReference>
<feature type="domain" description="Cytochrome b561" evidence="12">
    <location>
        <begin position="1"/>
        <end position="132"/>
    </location>
</feature>
<evidence type="ECO:0000256" key="8">
    <source>
        <dbReference type="ARBA" id="ARBA00022989"/>
    </source>
</evidence>
<dbReference type="Gene3D" id="1.20.120.1770">
    <property type="match status" value="1"/>
</dbReference>
<keyword evidence="10 11" id="KW-0472">Membrane</keyword>
<comment type="subcellular location">
    <subcellularLocation>
        <location evidence="2">Membrane</location>
        <topology evidence="2">Multi-pass membrane protein</topology>
    </subcellularLocation>
</comment>
<feature type="transmembrane region" description="Helical" evidence="11">
    <location>
        <begin position="26"/>
        <end position="49"/>
    </location>
</feature>
<evidence type="ECO:0000313" key="13">
    <source>
        <dbReference type="EMBL" id="PIK50525.1"/>
    </source>
</evidence>
<dbReference type="PANTHER" id="PTHR10106">
    <property type="entry name" value="CYTOCHROME B561-RELATED"/>
    <property type="match status" value="1"/>
</dbReference>
<dbReference type="SMART" id="SM00665">
    <property type="entry name" value="B561"/>
    <property type="match status" value="1"/>
</dbReference>
<dbReference type="InterPro" id="IPR043205">
    <property type="entry name" value="CYB561/CYBRD1-like"/>
</dbReference>